<evidence type="ECO:0000256" key="7">
    <source>
        <dbReference type="SAM" id="MobiDB-lite"/>
    </source>
</evidence>
<comment type="catalytic activity">
    <reaction evidence="1">
        <text>(4aS,6R)-4a-hydroxy-L-erythro-5,6,7,8-tetrahydrobiopterin = (6R)-L-erythro-6,7-dihydrobiopterin + H2O</text>
        <dbReference type="Rhea" id="RHEA:11920"/>
        <dbReference type="ChEBI" id="CHEBI:15377"/>
        <dbReference type="ChEBI" id="CHEBI:15642"/>
        <dbReference type="ChEBI" id="CHEBI:43120"/>
        <dbReference type="EC" id="4.2.1.96"/>
    </reaction>
</comment>
<dbReference type="Proteomes" id="UP000077266">
    <property type="component" value="Unassembled WGS sequence"/>
</dbReference>
<dbReference type="AlphaFoldDB" id="A0A165IHD7"/>
<dbReference type="GO" id="GO:0003676">
    <property type="term" value="F:nucleic acid binding"/>
    <property type="evidence" value="ECO:0007669"/>
    <property type="project" value="InterPro"/>
</dbReference>
<dbReference type="EC" id="4.2.1.96" evidence="3"/>
<comment type="similarity">
    <text evidence="2">Belongs to the pterin-4-alpha-carbinolamine dehydratase family.</text>
</comment>
<keyword evidence="6" id="KW-0862">Zinc</keyword>
<evidence type="ECO:0000256" key="3">
    <source>
        <dbReference type="ARBA" id="ARBA00013252"/>
    </source>
</evidence>
<dbReference type="GO" id="GO:0006397">
    <property type="term" value="P:mRNA processing"/>
    <property type="evidence" value="ECO:0007669"/>
    <property type="project" value="UniProtKB-KW"/>
</dbReference>
<proteinExistence type="inferred from homology"/>
<evidence type="ECO:0000256" key="5">
    <source>
        <dbReference type="ARBA" id="ARBA00023239"/>
    </source>
</evidence>
<sequence length="279" mass="30950">MSLRSLARCLLRSASSQAPVVSRSARPAARQFSAARVLSQSPAPSVGPSRPLKPLPSLPPAPPYPCPLITQEELDEYLIPLYDHDWRVAVKDNLFGLQRRINITKYKFVLEFVNELAEYAKAESHHPEITFTYSSVTVRLLTHSATSHPSGENPEPTQGITMRDVRLAILTERLVERFLDAGYIGAKTFAVGRVPYNVEALGAVFGRRELACFICQQPGHKPNECPQRFTTPPNQPCTLCGDLHWRFLCPRTKTGRRAMREAQRKGASQPPSSSASSSS</sequence>
<dbReference type="Pfam" id="PF01329">
    <property type="entry name" value="Pterin_4a"/>
    <property type="match status" value="1"/>
</dbReference>
<dbReference type="OrthoDB" id="3263285at2759"/>
<protein>
    <recommendedName>
        <fullName evidence="3">4a-hydroxytetrahydrobiopterin dehydratase</fullName>
        <ecNumber evidence="3">4.2.1.96</ecNumber>
    </recommendedName>
</protein>
<feature type="compositionally biased region" description="Low complexity" evidence="7">
    <location>
        <begin position="267"/>
        <end position="279"/>
    </location>
</feature>
<dbReference type="InterPro" id="IPR036428">
    <property type="entry name" value="PCD_sf"/>
</dbReference>
<dbReference type="InterPro" id="IPR001878">
    <property type="entry name" value="Znf_CCHC"/>
</dbReference>
<accession>A0A165IHD7</accession>
<dbReference type="CDD" id="cd00488">
    <property type="entry name" value="PCD_DCoH"/>
    <property type="match status" value="1"/>
</dbReference>
<feature type="domain" description="CCHC-type" evidence="8">
    <location>
        <begin position="212"/>
        <end position="227"/>
    </location>
</feature>
<dbReference type="STRING" id="1314781.A0A165IHD7"/>
<keyword evidence="10" id="KW-1185">Reference proteome</keyword>
<dbReference type="GO" id="GO:0008124">
    <property type="term" value="F:4-alpha-hydroxytetrahydrobiopterin dehydratase activity"/>
    <property type="evidence" value="ECO:0007669"/>
    <property type="project" value="UniProtKB-EC"/>
</dbReference>
<dbReference type="GO" id="GO:0006729">
    <property type="term" value="P:tetrahydrobiopterin biosynthetic process"/>
    <property type="evidence" value="ECO:0007669"/>
    <property type="project" value="InterPro"/>
</dbReference>
<dbReference type="Gene3D" id="3.30.1360.20">
    <property type="entry name" value="Transcriptional coactivator/pterin dehydratase"/>
    <property type="match status" value="1"/>
</dbReference>
<evidence type="ECO:0000256" key="6">
    <source>
        <dbReference type="PROSITE-ProRule" id="PRU00047"/>
    </source>
</evidence>
<evidence type="ECO:0000313" key="9">
    <source>
        <dbReference type="EMBL" id="KZV93403.1"/>
    </source>
</evidence>
<dbReference type="PROSITE" id="PS50158">
    <property type="entry name" value="ZF_CCHC"/>
    <property type="match status" value="1"/>
</dbReference>
<keyword evidence="4" id="KW-0507">mRNA processing</keyword>
<dbReference type="InterPro" id="IPR001533">
    <property type="entry name" value="Pterin_deHydtase"/>
</dbReference>
<evidence type="ECO:0000256" key="4">
    <source>
        <dbReference type="ARBA" id="ARBA00022664"/>
    </source>
</evidence>
<evidence type="ECO:0000256" key="2">
    <source>
        <dbReference type="ARBA" id="ARBA00006472"/>
    </source>
</evidence>
<gene>
    <name evidence="9" type="ORF">EXIGLDRAFT_768054</name>
</gene>
<organism evidence="9 10">
    <name type="scientific">Exidia glandulosa HHB12029</name>
    <dbReference type="NCBI Taxonomy" id="1314781"/>
    <lineage>
        <taxon>Eukaryota</taxon>
        <taxon>Fungi</taxon>
        <taxon>Dikarya</taxon>
        <taxon>Basidiomycota</taxon>
        <taxon>Agaricomycotina</taxon>
        <taxon>Agaricomycetes</taxon>
        <taxon>Auriculariales</taxon>
        <taxon>Exidiaceae</taxon>
        <taxon>Exidia</taxon>
    </lineage>
</organism>
<feature type="region of interest" description="Disordered" evidence="7">
    <location>
        <begin position="256"/>
        <end position="279"/>
    </location>
</feature>
<evidence type="ECO:0000259" key="8">
    <source>
        <dbReference type="PROSITE" id="PS50158"/>
    </source>
</evidence>
<reference evidence="9 10" key="1">
    <citation type="journal article" date="2016" name="Mol. Biol. Evol.">
        <title>Comparative Genomics of Early-Diverging Mushroom-Forming Fungi Provides Insights into the Origins of Lignocellulose Decay Capabilities.</title>
        <authorList>
            <person name="Nagy L.G."/>
            <person name="Riley R."/>
            <person name="Tritt A."/>
            <person name="Adam C."/>
            <person name="Daum C."/>
            <person name="Floudas D."/>
            <person name="Sun H."/>
            <person name="Yadav J.S."/>
            <person name="Pangilinan J."/>
            <person name="Larsson K.H."/>
            <person name="Matsuura K."/>
            <person name="Barry K."/>
            <person name="Labutti K."/>
            <person name="Kuo R."/>
            <person name="Ohm R.A."/>
            <person name="Bhattacharya S.S."/>
            <person name="Shirouzu T."/>
            <person name="Yoshinaga Y."/>
            <person name="Martin F.M."/>
            <person name="Grigoriev I.V."/>
            <person name="Hibbett D.S."/>
        </authorList>
    </citation>
    <scope>NUCLEOTIDE SEQUENCE [LARGE SCALE GENOMIC DNA]</scope>
    <source>
        <strain evidence="9 10">HHB12029</strain>
    </source>
</reference>
<keyword evidence="5" id="KW-0456">Lyase</keyword>
<name>A0A165IHD7_EXIGL</name>
<keyword evidence="6" id="KW-0863">Zinc-finger</keyword>
<dbReference type="Gene3D" id="4.10.60.10">
    <property type="entry name" value="Zinc finger, CCHC-type"/>
    <property type="match status" value="1"/>
</dbReference>
<dbReference type="SUPFAM" id="SSF57756">
    <property type="entry name" value="Retrovirus zinc finger-like domains"/>
    <property type="match status" value="1"/>
</dbReference>
<keyword evidence="6" id="KW-0479">Metal-binding</keyword>
<dbReference type="EMBL" id="KV425990">
    <property type="protein sequence ID" value="KZV93403.1"/>
    <property type="molecule type" value="Genomic_DNA"/>
</dbReference>
<dbReference type="GO" id="GO:0008270">
    <property type="term" value="F:zinc ion binding"/>
    <property type="evidence" value="ECO:0007669"/>
    <property type="project" value="UniProtKB-KW"/>
</dbReference>
<dbReference type="SUPFAM" id="SSF55248">
    <property type="entry name" value="PCD-like"/>
    <property type="match status" value="1"/>
</dbReference>
<dbReference type="InterPro" id="IPR036875">
    <property type="entry name" value="Znf_CCHC_sf"/>
</dbReference>
<evidence type="ECO:0000313" key="10">
    <source>
        <dbReference type="Proteomes" id="UP000077266"/>
    </source>
</evidence>
<evidence type="ECO:0000256" key="1">
    <source>
        <dbReference type="ARBA" id="ARBA00001554"/>
    </source>
</evidence>
<dbReference type="InParanoid" id="A0A165IHD7"/>